<dbReference type="InterPro" id="IPR034904">
    <property type="entry name" value="FSCA_dom_sf"/>
</dbReference>
<gene>
    <name evidence="2" type="ORF">ACJRO7_007776</name>
</gene>
<evidence type="ECO:0000313" key="3">
    <source>
        <dbReference type="Proteomes" id="UP001634007"/>
    </source>
</evidence>
<dbReference type="SUPFAM" id="SSF117916">
    <property type="entry name" value="Fe-S cluster assembly (FSCA) domain-like"/>
    <property type="match status" value="1"/>
</dbReference>
<protein>
    <submittedName>
        <fullName evidence="2">Uncharacterized protein</fullName>
    </submittedName>
</protein>
<keyword evidence="3" id="KW-1185">Reference proteome</keyword>
<evidence type="ECO:0000256" key="1">
    <source>
        <dbReference type="SAM" id="MobiDB-lite"/>
    </source>
</evidence>
<dbReference type="Proteomes" id="UP001634007">
    <property type="component" value="Unassembled WGS sequence"/>
</dbReference>
<evidence type="ECO:0000313" key="2">
    <source>
        <dbReference type="EMBL" id="KAL3716059.1"/>
    </source>
</evidence>
<dbReference type="PANTHER" id="PTHR36018:SF1">
    <property type="entry name" value="OS09G0481800 PROTEIN"/>
    <property type="match status" value="1"/>
</dbReference>
<proteinExistence type="predicted"/>
<feature type="region of interest" description="Disordered" evidence="1">
    <location>
        <begin position="68"/>
        <end position="104"/>
    </location>
</feature>
<dbReference type="EMBL" id="JBJKBG010000011">
    <property type="protein sequence ID" value="KAL3716059.1"/>
    <property type="molecule type" value="Genomic_DNA"/>
</dbReference>
<dbReference type="PANTHER" id="PTHR36018">
    <property type="entry name" value="OS09G0481800 PROTEIN"/>
    <property type="match status" value="1"/>
</dbReference>
<dbReference type="Gene3D" id="3.30.300.130">
    <property type="entry name" value="Fe-S cluster assembly (FSCA)"/>
    <property type="match status" value="1"/>
</dbReference>
<dbReference type="AlphaFoldDB" id="A0ABD3IPC7"/>
<reference evidence="2 3" key="1">
    <citation type="submission" date="2024-11" db="EMBL/GenBank/DDBJ databases">
        <title>Chromosome-level genome assembly of Eucalyptus globulus Labill. provides insights into its genome evolution.</title>
        <authorList>
            <person name="Li X."/>
        </authorList>
    </citation>
    <scope>NUCLEOTIDE SEQUENCE [LARGE SCALE GENOMIC DNA]</scope>
    <source>
        <strain evidence="2">CL2024</strain>
        <tissue evidence="2">Fresh tender leaves</tissue>
    </source>
</reference>
<comment type="caution">
    <text evidence="2">The sequence shown here is derived from an EMBL/GenBank/DDBJ whole genome shotgun (WGS) entry which is preliminary data.</text>
</comment>
<name>A0ABD3IPC7_EUCGL</name>
<accession>A0ABD3IPC7</accession>
<sequence length="213" mass="23406">MSGRGQASALSHYRISFAGSVGQKPKWLEKTTKHSVTAEEEMVVVVEVGHPHRCCLSTPFPLYSARRRASSSSASLTPPTVRSYGRSSIRPPKLRLGSSARSLPPPRRLRLAPAAAAAGVPSPPLDLTEENIRLVLADARLAQIFDTSVGITGQIELAELDGPFVKISLKGRFWHERSMVLARVGNYLKQRIPEILEVDIEDEKQLDDSPENF</sequence>
<organism evidence="2 3">
    <name type="scientific">Eucalyptus globulus</name>
    <name type="common">Tasmanian blue gum</name>
    <dbReference type="NCBI Taxonomy" id="34317"/>
    <lineage>
        <taxon>Eukaryota</taxon>
        <taxon>Viridiplantae</taxon>
        <taxon>Streptophyta</taxon>
        <taxon>Embryophyta</taxon>
        <taxon>Tracheophyta</taxon>
        <taxon>Spermatophyta</taxon>
        <taxon>Magnoliopsida</taxon>
        <taxon>eudicotyledons</taxon>
        <taxon>Gunneridae</taxon>
        <taxon>Pentapetalae</taxon>
        <taxon>rosids</taxon>
        <taxon>malvids</taxon>
        <taxon>Myrtales</taxon>
        <taxon>Myrtaceae</taxon>
        <taxon>Myrtoideae</taxon>
        <taxon>Eucalypteae</taxon>
        <taxon>Eucalyptus</taxon>
    </lineage>
</organism>